<dbReference type="PaxDb" id="2903-EOD13181"/>
<name>A0A0D3IPJ6_EMIH1</name>
<evidence type="ECO:0000313" key="1">
    <source>
        <dbReference type="EnsemblProtists" id="EOD13181"/>
    </source>
</evidence>
<evidence type="ECO:0000313" key="2">
    <source>
        <dbReference type="Proteomes" id="UP000013827"/>
    </source>
</evidence>
<dbReference type="HOGENOM" id="CLU_2659736_0_0_1"/>
<dbReference type="AlphaFoldDB" id="A0A0D3IPJ6"/>
<dbReference type="Proteomes" id="UP000013827">
    <property type="component" value="Unassembled WGS sequence"/>
</dbReference>
<dbReference type="EnsemblProtists" id="EOD13181">
    <property type="protein sequence ID" value="EOD13181"/>
    <property type="gene ID" value="EMIHUDRAFT_311311"/>
</dbReference>
<accession>A0A0D3IPJ6</accession>
<dbReference type="KEGG" id="ehx:EMIHUDRAFT_311311"/>
<reference evidence="1" key="2">
    <citation type="submission" date="2024-10" db="UniProtKB">
        <authorList>
            <consortium name="EnsemblProtists"/>
        </authorList>
    </citation>
    <scope>IDENTIFICATION</scope>
</reference>
<keyword evidence="2" id="KW-1185">Reference proteome</keyword>
<organism evidence="1 2">
    <name type="scientific">Emiliania huxleyi (strain CCMP1516)</name>
    <dbReference type="NCBI Taxonomy" id="280463"/>
    <lineage>
        <taxon>Eukaryota</taxon>
        <taxon>Haptista</taxon>
        <taxon>Haptophyta</taxon>
        <taxon>Prymnesiophyceae</taxon>
        <taxon>Isochrysidales</taxon>
        <taxon>Noelaerhabdaceae</taxon>
        <taxon>Emiliania</taxon>
    </lineage>
</organism>
<reference evidence="2" key="1">
    <citation type="journal article" date="2013" name="Nature">
        <title>Pan genome of the phytoplankton Emiliania underpins its global distribution.</title>
        <authorList>
            <person name="Read B.A."/>
            <person name="Kegel J."/>
            <person name="Klute M.J."/>
            <person name="Kuo A."/>
            <person name="Lefebvre S.C."/>
            <person name="Maumus F."/>
            <person name="Mayer C."/>
            <person name="Miller J."/>
            <person name="Monier A."/>
            <person name="Salamov A."/>
            <person name="Young J."/>
            <person name="Aguilar M."/>
            <person name="Claverie J.M."/>
            <person name="Frickenhaus S."/>
            <person name="Gonzalez K."/>
            <person name="Herman E.K."/>
            <person name="Lin Y.C."/>
            <person name="Napier J."/>
            <person name="Ogata H."/>
            <person name="Sarno A.F."/>
            <person name="Shmutz J."/>
            <person name="Schroeder D."/>
            <person name="de Vargas C."/>
            <person name="Verret F."/>
            <person name="von Dassow P."/>
            <person name="Valentin K."/>
            <person name="Van de Peer Y."/>
            <person name="Wheeler G."/>
            <person name="Dacks J.B."/>
            <person name="Delwiche C.F."/>
            <person name="Dyhrman S.T."/>
            <person name="Glockner G."/>
            <person name="John U."/>
            <person name="Richards T."/>
            <person name="Worden A.Z."/>
            <person name="Zhang X."/>
            <person name="Grigoriev I.V."/>
            <person name="Allen A.E."/>
            <person name="Bidle K."/>
            <person name="Borodovsky M."/>
            <person name="Bowler C."/>
            <person name="Brownlee C."/>
            <person name="Cock J.M."/>
            <person name="Elias M."/>
            <person name="Gladyshev V.N."/>
            <person name="Groth M."/>
            <person name="Guda C."/>
            <person name="Hadaegh A."/>
            <person name="Iglesias-Rodriguez M.D."/>
            <person name="Jenkins J."/>
            <person name="Jones B.M."/>
            <person name="Lawson T."/>
            <person name="Leese F."/>
            <person name="Lindquist E."/>
            <person name="Lobanov A."/>
            <person name="Lomsadze A."/>
            <person name="Malik S.B."/>
            <person name="Marsh M.E."/>
            <person name="Mackinder L."/>
            <person name="Mock T."/>
            <person name="Mueller-Roeber B."/>
            <person name="Pagarete A."/>
            <person name="Parker M."/>
            <person name="Probert I."/>
            <person name="Quesneville H."/>
            <person name="Raines C."/>
            <person name="Rensing S.A."/>
            <person name="Riano-Pachon D.M."/>
            <person name="Richier S."/>
            <person name="Rokitta S."/>
            <person name="Shiraiwa Y."/>
            <person name="Soanes D.M."/>
            <person name="van der Giezen M."/>
            <person name="Wahlund T.M."/>
            <person name="Williams B."/>
            <person name="Wilson W."/>
            <person name="Wolfe G."/>
            <person name="Wurch L.L."/>
        </authorList>
    </citation>
    <scope>NUCLEOTIDE SEQUENCE</scope>
</reference>
<dbReference type="GeneID" id="17259280"/>
<dbReference type="RefSeq" id="XP_005765610.1">
    <property type="nucleotide sequence ID" value="XM_005765553.1"/>
</dbReference>
<sequence>MSRQSFGSASESWWAGLSVSSMLRIARAAALQWRALVDRLGQERIRVTRSRIASKCCQPLLDYCTAHCCTAVRNGQ</sequence>
<protein>
    <submittedName>
        <fullName evidence="1">Uncharacterized protein</fullName>
    </submittedName>
</protein>
<proteinExistence type="predicted"/>